<evidence type="ECO:0000256" key="2">
    <source>
        <dbReference type="ARBA" id="ARBA00009496"/>
    </source>
</evidence>
<evidence type="ECO:0000259" key="10">
    <source>
        <dbReference type="SMART" id="SM00481"/>
    </source>
</evidence>
<comment type="subcellular location">
    <subcellularLocation>
        <location evidence="1">Cytoplasm</location>
    </subcellularLocation>
</comment>
<dbReference type="InterPro" id="IPR004013">
    <property type="entry name" value="PHP_dom"/>
</dbReference>
<evidence type="ECO:0000256" key="4">
    <source>
        <dbReference type="ARBA" id="ARBA00019114"/>
    </source>
</evidence>
<dbReference type="Pfam" id="PF02811">
    <property type="entry name" value="PHP"/>
    <property type="match status" value="1"/>
</dbReference>
<keyword evidence="7" id="KW-0235">DNA replication</keyword>
<dbReference type="EC" id="2.7.7.7" evidence="3"/>
<dbReference type="InterPro" id="IPR011708">
    <property type="entry name" value="DNA_pol3_alpha_NTPase_dom"/>
</dbReference>
<dbReference type="NCBIfam" id="TIGR00594">
    <property type="entry name" value="polc"/>
    <property type="match status" value="1"/>
</dbReference>
<dbReference type="InterPro" id="IPR029460">
    <property type="entry name" value="DNAPol_HHH"/>
</dbReference>
<dbReference type="InterPro" id="IPR003141">
    <property type="entry name" value="Pol/His_phosphatase_N"/>
</dbReference>
<feature type="domain" description="Polymerase/histidinol phosphatase N-terminal" evidence="10">
    <location>
        <begin position="8"/>
        <end position="75"/>
    </location>
</feature>
<evidence type="ECO:0000256" key="7">
    <source>
        <dbReference type="ARBA" id="ARBA00022705"/>
    </source>
</evidence>
<comment type="catalytic activity">
    <reaction evidence="9">
        <text>DNA(n) + a 2'-deoxyribonucleoside 5'-triphosphate = DNA(n+1) + diphosphate</text>
        <dbReference type="Rhea" id="RHEA:22508"/>
        <dbReference type="Rhea" id="RHEA-COMP:17339"/>
        <dbReference type="Rhea" id="RHEA-COMP:17340"/>
        <dbReference type="ChEBI" id="CHEBI:33019"/>
        <dbReference type="ChEBI" id="CHEBI:61560"/>
        <dbReference type="ChEBI" id="CHEBI:173112"/>
        <dbReference type="EC" id="2.7.7.7"/>
    </reaction>
</comment>
<dbReference type="EMBL" id="CP154795">
    <property type="protein sequence ID" value="XAN09426.1"/>
    <property type="molecule type" value="Genomic_DNA"/>
</dbReference>
<comment type="similarity">
    <text evidence="2">Belongs to the DNA polymerase type-C family. DnaE subfamily.</text>
</comment>
<dbReference type="PANTHER" id="PTHR32294">
    <property type="entry name" value="DNA POLYMERASE III SUBUNIT ALPHA"/>
    <property type="match status" value="1"/>
</dbReference>
<proteinExistence type="inferred from homology"/>
<dbReference type="Pfam" id="PF07733">
    <property type="entry name" value="DNA_pol3_alpha"/>
    <property type="match status" value="1"/>
</dbReference>
<dbReference type="InterPro" id="IPR040982">
    <property type="entry name" value="DNA_pol3_finger"/>
</dbReference>
<dbReference type="PANTHER" id="PTHR32294:SF0">
    <property type="entry name" value="DNA POLYMERASE III SUBUNIT ALPHA"/>
    <property type="match status" value="1"/>
</dbReference>
<reference evidence="11 12" key="1">
    <citation type="submission" date="2024-04" db="EMBL/GenBank/DDBJ databases">
        <title>Isolation of an actinomycete strain from pig manure.</title>
        <authorList>
            <person name="Gong T."/>
            <person name="Yu Z."/>
            <person name="An M."/>
            <person name="Wei C."/>
            <person name="Yang W."/>
            <person name="Liu L."/>
        </authorList>
    </citation>
    <scope>NUCLEOTIDE SEQUENCE [LARGE SCALE GENOMIC DNA]</scope>
    <source>
        <strain evidence="11 12">ZF39</strain>
    </source>
</reference>
<dbReference type="CDD" id="cd12113">
    <property type="entry name" value="PHP_PolIIIA_DnaE3"/>
    <property type="match status" value="1"/>
</dbReference>
<gene>
    <name evidence="11" type="primary">dnaE</name>
    <name evidence="11" type="ORF">AADG42_08950</name>
</gene>
<dbReference type="Proteomes" id="UP001442841">
    <property type="component" value="Chromosome"/>
</dbReference>
<dbReference type="Pfam" id="PF14579">
    <property type="entry name" value="HHH_6"/>
    <property type="match status" value="1"/>
</dbReference>
<dbReference type="SUPFAM" id="SSF89550">
    <property type="entry name" value="PHP domain-like"/>
    <property type="match status" value="1"/>
</dbReference>
<dbReference type="InterPro" id="IPR041931">
    <property type="entry name" value="DNA_pol3_alpha_thumb_dom"/>
</dbReference>
<dbReference type="Pfam" id="PF17657">
    <property type="entry name" value="DNA_pol3_finger"/>
    <property type="match status" value="1"/>
</dbReference>
<protein>
    <recommendedName>
        <fullName evidence="4">DNA polymerase III subunit alpha</fullName>
        <ecNumber evidence="3">2.7.7.7</ecNumber>
    </recommendedName>
</protein>
<evidence type="ECO:0000256" key="9">
    <source>
        <dbReference type="ARBA" id="ARBA00049244"/>
    </source>
</evidence>
<dbReference type="Gene3D" id="3.20.20.140">
    <property type="entry name" value="Metal-dependent hydrolases"/>
    <property type="match status" value="1"/>
</dbReference>
<name>A0ABZ3FXV7_9ACTN</name>
<dbReference type="RefSeq" id="WP_425310869.1">
    <property type="nucleotide sequence ID" value="NZ_CP154795.1"/>
</dbReference>
<keyword evidence="6 11" id="KW-0548">Nucleotidyltransferase</keyword>
<evidence type="ECO:0000313" key="12">
    <source>
        <dbReference type="Proteomes" id="UP001442841"/>
    </source>
</evidence>
<evidence type="ECO:0000313" key="11">
    <source>
        <dbReference type="EMBL" id="XAN09426.1"/>
    </source>
</evidence>
<dbReference type="GO" id="GO:0003887">
    <property type="term" value="F:DNA-directed DNA polymerase activity"/>
    <property type="evidence" value="ECO:0007669"/>
    <property type="project" value="UniProtKB-EC"/>
</dbReference>
<evidence type="ECO:0000256" key="3">
    <source>
        <dbReference type="ARBA" id="ARBA00012417"/>
    </source>
</evidence>
<dbReference type="InterPro" id="IPR004805">
    <property type="entry name" value="DnaE2/DnaE/PolC"/>
</dbReference>
<keyword evidence="8" id="KW-0239">DNA-directed DNA polymerase</keyword>
<keyword evidence="5 11" id="KW-0808">Transferase</keyword>
<evidence type="ECO:0000256" key="5">
    <source>
        <dbReference type="ARBA" id="ARBA00022679"/>
    </source>
</evidence>
<accession>A0ABZ3FXV7</accession>
<keyword evidence="12" id="KW-1185">Reference proteome</keyword>
<dbReference type="CDD" id="cd04485">
    <property type="entry name" value="DnaE_OBF"/>
    <property type="match status" value="1"/>
</dbReference>
<dbReference type="Pfam" id="PF01336">
    <property type="entry name" value="tRNA_anti-codon"/>
    <property type="match status" value="1"/>
</dbReference>
<dbReference type="Gene3D" id="1.10.150.870">
    <property type="match status" value="1"/>
</dbReference>
<dbReference type="Gene3D" id="1.10.10.1600">
    <property type="entry name" value="Bacterial DNA polymerase III alpha subunit, thumb domain"/>
    <property type="match status" value="1"/>
</dbReference>
<evidence type="ECO:0000256" key="8">
    <source>
        <dbReference type="ARBA" id="ARBA00022932"/>
    </source>
</evidence>
<dbReference type="NCBIfam" id="NF004226">
    <property type="entry name" value="PRK05673.1"/>
    <property type="match status" value="1"/>
</dbReference>
<dbReference type="SMART" id="SM00481">
    <property type="entry name" value="POLIIIAc"/>
    <property type="match status" value="1"/>
</dbReference>
<dbReference type="InterPro" id="IPR016195">
    <property type="entry name" value="Pol/histidinol_Pase-like"/>
</dbReference>
<evidence type="ECO:0000256" key="1">
    <source>
        <dbReference type="ARBA" id="ARBA00004496"/>
    </source>
</evidence>
<sequence>MYEKDSFVHLHVHSEFSMLDGAARVPDMFARAAELNMPAIAVTDHGNLFGAYEFYKKSQGSGVKPIIGLEAYLVPGHGKRSERKRVQFGDGTGDDVAAKGAYTHMTMWAPDNTAMHNLFRLSSRSSKEGFFYKPRADRELLHQFGRGLIATTGCPSGEIQTYLRLGKYEEARTAAAEFRDIFGEGNFYCEVMDHGLDIETRVRKDLLRLARDLKLPLVATNDSHYVHPGDADAHDNLLCVSAGATKHQQGRFKFDGDGYYLKSALEMRSLFSELPEACNNTLEIAERCEISFTEGEGRYMPKFPVPDGHTEETWFVEEVRTGLNRRFDNEVPDYATKQAEFEIEVITAKGYAGYFLVVSDFIRWAKDNGIRVGPGRGSGAGSMCAYAMQITDLDPIPHGLIFERFLNPERMSMPDFDIDFDERRRGEVIHYVTEKYGDDRVCQIVTYGTIKAKQAVKDSARLLGKPFSMGEKITKAMPPPVMGKDVPLKDLFNTEHKRYTEGQEFRELYESDPEVKEVVDTGIGIEGLKRQWGVHAAGVIMSSEPLEDIIPVMKREADGAIITQFDYPSCESLGLVKMDFLGLRNLTILDDALANVKLNRDLDLDLEALSKDMTDRPTYDLLGRGDTLGVFQLDGGGMRSLLRLMQPDNFEDISAALALYRPGPMGVNAHTNFALRKNGKQELIPLDPQLKGKLQPEMEEALDPILGTTYGLVIYQEQVMAIAQQLAGYTLGNADLLRRAMGKKKREVLDAEYVNFEAGMKANGFNPASIAALWGVLVPFSDYAFNKAHTAAYGLVSYWTAYLKANYPTEYMAALLTSVKDDKDKMAIYLGECRRMGIKVLPPDVNESAMNFTPVGTDIRFGLSAVRNVGANVVGQMVIARDEQGKAVDFYDFLDKAPLQACNKRLIESLVKAGAFDSLNHPRRALMEIFETAVDQVLDTKRNEANGQDDLFGAFTDSGDGPAMAKSEVPDLPDWDKQTKLAFEREMLGLYVSDHPLHGLEHILAAEREISIGNLVAEDGPRDTQVAIAGMITQIVRKTTKTGDYMAILTVEDLEAGIEVVLFPKAYALVSTVLATDTIVRIRGQVRAREDSVSLTAQEVTLPDIDRGPGKPVVISLPATRCTAPVVSELRQVLRAHPGMTEVHLRLQATQKTTIWKIDEKLRVTPSPPLMADLKALLGPSCLNV</sequence>
<organism evidence="11 12">
    <name type="scientific">Ammonicoccus fulvus</name>
    <dbReference type="NCBI Taxonomy" id="3138240"/>
    <lineage>
        <taxon>Bacteria</taxon>
        <taxon>Bacillati</taxon>
        <taxon>Actinomycetota</taxon>
        <taxon>Actinomycetes</taxon>
        <taxon>Propionibacteriales</taxon>
        <taxon>Propionibacteriaceae</taxon>
        <taxon>Ammonicoccus</taxon>
    </lineage>
</organism>
<dbReference type="InterPro" id="IPR004365">
    <property type="entry name" value="NA-bd_OB_tRNA"/>
</dbReference>
<evidence type="ECO:0000256" key="6">
    <source>
        <dbReference type="ARBA" id="ARBA00022695"/>
    </source>
</evidence>